<reference evidence="1 2" key="1">
    <citation type="submission" date="2018-03" db="EMBL/GenBank/DDBJ databases">
        <title>Diversity of phytobeneficial traits revealed by whole-genome analysis of worldwide-isolated phenazine-producing Pseudomonas spp.</title>
        <authorList>
            <person name="Biessy A."/>
            <person name="Novinscak A."/>
            <person name="Blom J."/>
            <person name="Leger G."/>
            <person name="Thomashow L.S."/>
            <person name="Cazorla F.M."/>
            <person name="Josic D."/>
            <person name="Filion M."/>
        </authorList>
    </citation>
    <scope>NUCLEOTIDE SEQUENCE [LARGE SCALE GENOMIC DNA]</scope>
    <source>
        <strain evidence="1 2">B25</strain>
    </source>
</reference>
<accession>A0A3G7THC9</accession>
<dbReference type="EMBL" id="CP027753">
    <property type="protein sequence ID" value="AZE46484.1"/>
    <property type="molecule type" value="Genomic_DNA"/>
</dbReference>
<dbReference type="Proteomes" id="UP000268048">
    <property type="component" value="Chromosome"/>
</dbReference>
<evidence type="ECO:0000313" key="2">
    <source>
        <dbReference type="Proteomes" id="UP000268048"/>
    </source>
</evidence>
<dbReference type="AlphaFoldDB" id="A0A3G7THC9"/>
<protein>
    <submittedName>
        <fullName evidence="1">Uncharacterized protein</fullName>
    </submittedName>
</protein>
<gene>
    <name evidence="1" type="ORF">C4K04_0789</name>
</gene>
<organism evidence="1 2">
    <name type="scientific">Pseudomonas chlororaphis</name>
    <dbReference type="NCBI Taxonomy" id="587753"/>
    <lineage>
        <taxon>Bacteria</taxon>
        <taxon>Pseudomonadati</taxon>
        <taxon>Pseudomonadota</taxon>
        <taxon>Gammaproteobacteria</taxon>
        <taxon>Pseudomonadales</taxon>
        <taxon>Pseudomonadaceae</taxon>
        <taxon>Pseudomonas</taxon>
    </lineage>
</organism>
<name>A0A3G7THC9_9PSED</name>
<proteinExistence type="predicted"/>
<sequence>MKISPADFHYSRQGMPVCDKACLYTKVTFMRFENRVAK</sequence>
<evidence type="ECO:0000313" key="1">
    <source>
        <dbReference type="EMBL" id="AZE46484.1"/>
    </source>
</evidence>